<comment type="catalytic activity">
    <reaction evidence="1">
        <text>S-ubiquitinyl-[E2 ubiquitin-conjugating enzyme]-L-cysteine + [acceptor protein]-L-lysine = [E2 ubiquitin-conjugating enzyme]-L-cysteine + N(6)-ubiquitinyl-[acceptor protein]-L-lysine.</text>
        <dbReference type="EC" id="2.3.2.27"/>
    </reaction>
</comment>
<dbReference type="FunFam" id="3.30.40.10:FF:000231">
    <property type="entry name" value="RING-H2 finger protein ATL46"/>
    <property type="match status" value="1"/>
</dbReference>
<keyword evidence="5" id="KW-0808">Transferase</keyword>
<gene>
    <name evidence="18" type="ORF">Taro_041745</name>
</gene>
<comment type="similarity">
    <text evidence="13">Belongs to the RING-type zinc finger family. ATL subfamily.</text>
</comment>
<comment type="caution">
    <text evidence="18">The sequence shown here is derived from an EMBL/GenBank/DDBJ whole genome shotgun (WGS) entry which is preliminary data.</text>
</comment>
<keyword evidence="9" id="KW-0833">Ubl conjugation pathway</keyword>
<evidence type="ECO:0000256" key="15">
    <source>
        <dbReference type="SAM" id="MobiDB-lite"/>
    </source>
</evidence>
<dbReference type="Proteomes" id="UP000652761">
    <property type="component" value="Unassembled WGS sequence"/>
</dbReference>
<keyword evidence="6 16" id="KW-0812">Transmembrane</keyword>
<dbReference type="OrthoDB" id="8062037at2759"/>
<feature type="compositionally biased region" description="Basic and acidic residues" evidence="15">
    <location>
        <begin position="205"/>
        <end position="219"/>
    </location>
</feature>
<keyword evidence="10" id="KW-0862">Zinc</keyword>
<dbReference type="PANTHER" id="PTHR45768:SF10">
    <property type="entry name" value="RING-H2 FINGER PROTEIN ATL13-RELATED"/>
    <property type="match status" value="1"/>
</dbReference>
<dbReference type="EC" id="2.3.2.27" evidence="4"/>
<dbReference type="GO" id="GO:0008270">
    <property type="term" value="F:zinc ion binding"/>
    <property type="evidence" value="ECO:0007669"/>
    <property type="project" value="UniProtKB-KW"/>
</dbReference>
<evidence type="ECO:0000256" key="2">
    <source>
        <dbReference type="ARBA" id="ARBA00004167"/>
    </source>
</evidence>
<dbReference type="AlphaFoldDB" id="A0A843WM86"/>
<dbReference type="Pfam" id="PF13639">
    <property type="entry name" value="zf-RING_2"/>
    <property type="match status" value="1"/>
</dbReference>
<keyword evidence="11 16" id="KW-1133">Transmembrane helix</keyword>
<dbReference type="GO" id="GO:0016020">
    <property type="term" value="C:membrane"/>
    <property type="evidence" value="ECO:0007669"/>
    <property type="project" value="UniProtKB-SubCell"/>
</dbReference>
<evidence type="ECO:0000256" key="11">
    <source>
        <dbReference type="ARBA" id="ARBA00022989"/>
    </source>
</evidence>
<evidence type="ECO:0000256" key="16">
    <source>
        <dbReference type="SAM" id="Phobius"/>
    </source>
</evidence>
<keyword evidence="19" id="KW-1185">Reference proteome</keyword>
<dbReference type="PANTHER" id="PTHR45768">
    <property type="entry name" value="E3 UBIQUITIN-PROTEIN LIGASE RNF13-LIKE"/>
    <property type="match status" value="1"/>
</dbReference>
<feature type="transmembrane region" description="Helical" evidence="16">
    <location>
        <begin position="30"/>
        <end position="51"/>
    </location>
</feature>
<evidence type="ECO:0000256" key="12">
    <source>
        <dbReference type="ARBA" id="ARBA00023136"/>
    </source>
</evidence>
<feature type="region of interest" description="Disordered" evidence="15">
    <location>
        <begin position="1"/>
        <end position="21"/>
    </location>
</feature>
<evidence type="ECO:0000256" key="4">
    <source>
        <dbReference type="ARBA" id="ARBA00012483"/>
    </source>
</evidence>
<evidence type="ECO:0000313" key="19">
    <source>
        <dbReference type="Proteomes" id="UP000652761"/>
    </source>
</evidence>
<dbReference type="Gene3D" id="3.30.40.10">
    <property type="entry name" value="Zinc/RING finger domain, C3HC4 (zinc finger)"/>
    <property type="match status" value="1"/>
</dbReference>
<keyword evidence="12 16" id="KW-0472">Membrane</keyword>
<evidence type="ECO:0000256" key="5">
    <source>
        <dbReference type="ARBA" id="ARBA00022679"/>
    </source>
</evidence>
<evidence type="ECO:0000256" key="13">
    <source>
        <dbReference type="ARBA" id="ARBA00024209"/>
    </source>
</evidence>
<dbReference type="CDD" id="cd16461">
    <property type="entry name" value="RING-H2_EL5-like"/>
    <property type="match status" value="1"/>
</dbReference>
<keyword evidence="8 14" id="KW-0863">Zinc-finger</keyword>
<dbReference type="SUPFAM" id="SSF57850">
    <property type="entry name" value="RING/U-box"/>
    <property type="match status" value="1"/>
</dbReference>
<feature type="region of interest" description="Disordered" evidence="15">
    <location>
        <begin position="172"/>
        <end position="229"/>
    </location>
</feature>
<evidence type="ECO:0000256" key="14">
    <source>
        <dbReference type="PROSITE-ProRule" id="PRU00175"/>
    </source>
</evidence>
<comment type="subcellular location">
    <subcellularLocation>
        <location evidence="2">Membrane</location>
        <topology evidence="2">Single-pass membrane protein</topology>
    </subcellularLocation>
</comment>
<evidence type="ECO:0000256" key="6">
    <source>
        <dbReference type="ARBA" id="ARBA00022692"/>
    </source>
</evidence>
<protein>
    <recommendedName>
        <fullName evidence="4">RING-type E3 ubiquitin transferase</fullName>
        <ecNumber evidence="4">2.3.2.27</ecNumber>
    </recommendedName>
</protein>
<feature type="domain" description="RING-type" evidence="17">
    <location>
        <begin position="113"/>
        <end position="155"/>
    </location>
</feature>
<dbReference type="InterPro" id="IPR013083">
    <property type="entry name" value="Znf_RING/FYVE/PHD"/>
</dbReference>
<feature type="compositionally biased region" description="Basic and acidic residues" evidence="15">
    <location>
        <begin position="187"/>
        <end position="196"/>
    </location>
</feature>
<keyword evidence="7" id="KW-0479">Metal-binding</keyword>
<accession>A0A843WM86</accession>
<evidence type="ECO:0000256" key="8">
    <source>
        <dbReference type="ARBA" id="ARBA00022771"/>
    </source>
</evidence>
<evidence type="ECO:0000256" key="7">
    <source>
        <dbReference type="ARBA" id="ARBA00022723"/>
    </source>
</evidence>
<evidence type="ECO:0000256" key="10">
    <source>
        <dbReference type="ARBA" id="ARBA00022833"/>
    </source>
</evidence>
<reference evidence="18" key="1">
    <citation type="submission" date="2017-07" db="EMBL/GenBank/DDBJ databases">
        <title>Taro Niue Genome Assembly and Annotation.</title>
        <authorList>
            <person name="Atibalentja N."/>
            <person name="Keating K."/>
            <person name="Fields C.J."/>
        </authorList>
    </citation>
    <scope>NUCLEOTIDE SEQUENCE</scope>
    <source>
        <strain evidence="18">Niue_2</strain>
        <tissue evidence="18">Leaf</tissue>
    </source>
</reference>
<name>A0A843WM86_COLES</name>
<dbReference type="GO" id="GO:0061630">
    <property type="term" value="F:ubiquitin protein ligase activity"/>
    <property type="evidence" value="ECO:0007669"/>
    <property type="project" value="UniProtKB-EC"/>
</dbReference>
<dbReference type="SMART" id="SM00184">
    <property type="entry name" value="RING"/>
    <property type="match status" value="1"/>
</dbReference>
<evidence type="ECO:0000259" key="17">
    <source>
        <dbReference type="PROSITE" id="PS50089"/>
    </source>
</evidence>
<organism evidence="18 19">
    <name type="scientific">Colocasia esculenta</name>
    <name type="common">Wild taro</name>
    <name type="synonym">Arum esculentum</name>
    <dbReference type="NCBI Taxonomy" id="4460"/>
    <lineage>
        <taxon>Eukaryota</taxon>
        <taxon>Viridiplantae</taxon>
        <taxon>Streptophyta</taxon>
        <taxon>Embryophyta</taxon>
        <taxon>Tracheophyta</taxon>
        <taxon>Spermatophyta</taxon>
        <taxon>Magnoliopsida</taxon>
        <taxon>Liliopsida</taxon>
        <taxon>Araceae</taxon>
        <taxon>Aroideae</taxon>
        <taxon>Colocasieae</taxon>
        <taxon>Colocasia</taxon>
    </lineage>
</organism>
<comment type="pathway">
    <text evidence="3">Protein modification; protein ubiquitination.</text>
</comment>
<dbReference type="InterPro" id="IPR001841">
    <property type="entry name" value="Znf_RING"/>
</dbReference>
<sequence length="443" mass="47879">MASWASVKTSEPPPTPTPSTALDGSISPSVLLAIVVVAAVFFISGLLHLLVRYLLRPTRRELEGDPDGFTVLQGQLQQLFHLHDAGVDQSFIDSLPVFIYGTVVGPKEATFDCAVCLCEFEPDDRLRLLPRCSHAFHLECIDTWLLAHSTCPLCRGSLVPDPSPGLAAIALEPGGESSREIAAGRGDSTRWGHNDAEEPWSSIDDTPRKAGEGGPKEEALPAYGETPPPSATVVLPVKLGKFRNVDAGGGGEGSSFSSGSIDERRCFSMGSFEYVMDETTPLRVAIRPPSRKPITKRPGHRAAMSDCDGRREGLGLFQLATTTVVDSRVVDNGGNVGVGARSQRAESFSISKVWLRTRKESAAGEEGGSRRAFSFRLPLQQWRTPLPEMEASWPEKGGAELDLDVECSGCGSRVVSRAEESPSFARRTLQWMAGKRRKVVSHV</sequence>
<dbReference type="EMBL" id="NMUH01004231">
    <property type="protein sequence ID" value="MQM08887.1"/>
    <property type="molecule type" value="Genomic_DNA"/>
</dbReference>
<evidence type="ECO:0000256" key="1">
    <source>
        <dbReference type="ARBA" id="ARBA00000900"/>
    </source>
</evidence>
<proteinExistence type="inferred from homology"/>
<evidence type="ECO:0000256" key="9">
    <source>
        <dbReference type="ARBA" id="ARBA00022786"/>
    </source>
</evidence>
<dbReference type="PROSITE" id="PS50089">
    <property type="entry name" value="ZF_RING_2"/>
    <property type="match status" value="1"/>
</dbReference>
<evidence type="ECO:0000313" key="18">
    <source>
        <dbReference type="EMBL" id="MQM08887.1"/>
    </source>
</evidence>
<evidence type="ECO:0000256" key="3">
    <source>
        <dbReference type="ARBA" id="ARBA00004906"/>
    </source>
</evidence>